<dbReference type="InterPro" id="IPR000904">
    <property type="entry name" value="Sec7_dom"/>
</dbReference>
<sequence>MCVTFHVDVIHLFFLRSRERPSRPVSESDPEVAERLAVGSTETLANGNKADLQAAKRLAKRLYNLDGFKKSDVARHLSKNNDFSHMVAEEYLSYFNFSGMMVDQALRCASYSSHV</sequence>
<dbReference type="AlphaFoldDB" id="A0A672SIF1"/>
<dbReference type="GO" id="GO:0005085">
    <property type="term" value="F:guanyl-nucleotide exchange factor activity"/>
    <property type="evidence" value="ECO:0007669"/>
    <property type="project" value="InterPro"/>
</dbReference>
<protein>
    <submittedName>
        <fullName evidence="2">PH and SEC7 domain-containing protein 1-like</fullName>
    </submittedName>
</protein>
<name>A0A672SIF1_SINGR</name>
<dbReference type="Proteomes" id="UP000472262">
    <property type="component" value="Unassembled WGS sequence"/>
</dbReference>
<keyword evidence="3" id="KW-1185">Reference proteome</keyword>
<organism evidence="2 3">
    <name type="scientific">Sinocyclocheilus grahami</name>
    <name type="common">Dianchi golden-line fish</name>
    <name type="synonym">Barbus grahami</name>
    <dbReference type="NCBI Taxonomy" id="75366"/>
    <lineage>
        <taxon>Eukaryota</taxon>
        <taxon>Metazoa</taxon>
        <taxon>Chordata</taxon>
        <taxon>Craniata</taxon>
        <taxon>Vertebrata</taxon>
        <taxon>Euteleostomi</taxon>
        <taxon>Actinopterygii</taxon>
        <taxon>Neopterygii</taxon>
        <taxon>Teleostei</taxon>
        <taxon>Ostariophysi</taxon>
        <taxon>Cypriniformes</taxon>
        <taxon>Cyprinidae</taxon>
        <taxon>Cyprininae</taxon>
        <taxon>Sinocyclocheilus</taxon>
    </lineage>
</organism>
<dbReference type="PANTHER" id="PTHR10663">
    <property type="entry name" value="GUANYL-NUCLEOTIDE EXCHANGE FACTOR"/>
    <property type="match status" value="1"/>
</dbReference>
<reference evidence="2" key="2">
    <citation type="submission" date="2025-09" db="UniProtKB">
        <authorList>
            <consortium name="Ensembl"/>
        </authorList>
    </citation>
    <scope>IDENTIFICATION</scope>
</reference>
<feature type="domain" description="SEC7" evidence="1">
    <location>
        <begin position="53"/>
        <end position="108"/>
    </location>
</feature>
<reference evidence="2" key="1">
    <citation type="submission" date="2025-08" db="UniProtKB">
        <authorList>
            <consortium name="Ensembl"/>
        </authorList>
    </citation>
    <scope>IDENTIFICATION</scope>
</reference>
<gene>
    <name evidence="2" type="primary">LOC107601823</name>
</gene>
<dbReference type="GO" id="GO:0032012">
    <property type="term" value="P:regulation of ARF protein signal transduction"/>
    <property type="evidence" value="ECO:0007669"/>
    <property type="project" value="InterPro"/>
</dbReference>
<dbReference type="InterPro" id="IPR035999">
    <property type="entry name" value="Sec7_dom_sf"/>
</dbReference>
<accession>A0A672SIF1</accession>
<dbReference type="Ensembl" id="ENSSGRT00000108193.1">
    <property type="protein sequence ID" value="ENSSGRP00000101734.1"/>
    <property type="gene ID" value="ENSSGRG00000050606.1"/>
</dbReference>
<dbReference type="PANTHER" id="PTHR10663:SF334">
    <property type="entry name" value="PH AND SEC7 DOMAIN-CONTAINING PROTEIN 1"/>
    <property type="match status" value="1"/>
</dbReference>
<dbReference type="SUPFAM" id="SSF48425">
    <property type="entry name" value="Sec7 domain"/>
    <property type="match status" value="1"/>
</dbReference>
<evidence type="ECO:0000313" key="3">
    <source>
        <dbReference type="Proteomes" id="UP000472262"/>
    </source>
</evidence>
<evidence type="ECO:0000313" key="2">
    <source>
        <dbReference type="Ensembl" id="ENSSGRP00000101734.1"/>
    </source>
</evidence>
<proteinExistence type="predicted"/>
<evidence type="ECO:0000259" key="1">
    <source>
        <dbReference type="Pfam" id="PF01369"/>
    </source>
</evidence>
<dbReference type="Pfam" id="PF01369">
    <property type="entry name" value="Sec7"/>
    <property type="match status" value="1"/>
</dbReference>